<dbReference type="CDD" id="cd02440">
    <property type="entry name" value="AdoMet_MTases"/>
    <property type="match status" value="1"/>
</dbReference>
<dbReference type="Proteomes" id="UP001152320">
    <property type="component" value="Chromosome 3"/>
</dbReference>
<dbReference type="GO" id="GO:0032981">
    <property type="term" value="P:mitochondrial respiratory chain complex I assembly"/>
    <property type="evidence" value="ECO:0007669"/>
    <property type="project" value="TreeGrafter"/>
</dbReference>
<feature type="domain" description="Methyltransferase type 11" evidence="6">
    <location>
        <begin position="155"/>
        <end position="246"/>
    </location>
</feature>
<keyword evidence="8" id="KW-1185">Reference proteome</keyword>
<gene>
    <name evidence="7" type="ORF">HOLleu_09118</name>
</gene>
<dbReference type="EMBL" id="JAIZAY010000003">
    <property type="protein sequence ID" value="KAJ8045979.1"/>
    <property type="molecule type" value="Genomic_DNA"/>
</dbReference>
<evidence type="ECO:0000256" key="5">
    <source>
        <dbReference type="ARBA" id="ARBA00042549"/>
    </source>
</evidence>
<name>A0A9Q1CK77_HOLLE</name>
<dbReference type="GO" id="GO:0032259">
    <property type="term" value="P:methylation"/>
    <property type="evidence" value="ECO:0007669"/>
    <property type="project" value="UniProtKB-KW"/>
</dbReference>
<evidence type="ECO:0000259" key="6">
    <source>
        <dbReference type="Pfam" id="PF08241"/>
    </source>
</evidence>
<evidence type="ECO:0000256" key="2">
    <source>
        <dbReference type="ARBA" id="ARBA00022679"/>
    </source>
</evidence>
<reference evidence="7" key="1">
    <citation type="submission" date="2021-10" db="EMBL/GenBank/DDBJ databases">
        <title>Tropical sea cucumber genome reveals ecological adaptation and Cuvierian tubules defense mechanism.</title>
        <authorList>
            <person name="Chen T."/>
        </authorList>
    </citation>
    <scope>NUCLEOTIDE SEQUENCE</scope>
    <source>
        <strain evidence="7">Nanhai2018</strain>
        <tissue evidence="7">Muscle</tissue>
    </source>
</reference>
<dbReference type="Pfam" id="PF08241">
    <property type="entry name" value="Methyltransf_11"/>
    <property type="match status" value="1"/>
</dbReference>
<keyword evidence="1" id="KW-0489">Methyltransferase</keyword>
<dbReference type="SUPFAM" id="SSF53335">
    <property type="entry name" value="S-adenosyl-L-methionine-dependent methyltransferases"/>
    <property type="match status" value="1"/>
</dbReference>
<dbReference type="GO" id="GO:0008757">
    <property type="term" value="F:S-adenosylmethionine-dependent methyltransferase activity"/>
    <property type="evidence" value="ECO:0007669"/>
    <property type="project" value="InterPro"/>
</dbReference>
<proteinExistence type="predicted"/>
<dbReference type="InterPro" id="IPR013216">
    <property type="entry name" value="Methyltransf_11"/>
</dbReference>
<dbReference type="InterPro" id="IPR050602">
    <property type="entry name" value="Malonyl-ACP_OMT"/>
</dbReference>
<dbReference type="OrthoDB" id="16816at2759"/>
<evidence type="ECO:0000313" key="7">
    <source>
        <dbReference type="EMBL" id="KAJ8045979.1"/>
    </source>
</evidence>
<evidence type="ECO:0000256" key="4">
    <source>
        <dbReference type="ARBA" id="ARBA00041833"/>
    </source>
</evidence>
<evidence type="ECO:0000256" key="1">
    <source>
        <dbReference type="ARBA" id="ARBA00022603"/>
    </source>
</evidence>
<evidence type="ECO:0000256" key="3">
    <source>
        <dbReference type="ARBA" id="ARBA00040937"/>
    </source>
</evidence>
<dbReference type="InterPro" id="IPR029063">
    <property type="entry name" value="SAM-dependent_MTases_sf"/>
</dbReference>
<dbReference type="PANTHER" id="PTHR13090">
    <property type="entry name" value="ARGININE-HYDROXYLASE NDUFAF5, MITOCHONDRIAL"/>
    <property type="match status" value="1"/>
</dbReference>
<accession>A0A9Q1CK77</accession>
<comment type="caution">
    <text evidence="7">The sequence shown here is derived from an EMBL/GenBank/DDBJ whole genome shotgun (WGS) entry which is preliminary data.</text>
</comment>
<organism evidence="7 8">
    <name type="scientific">Holothuria leucospilota</name>
    <name type="common">Black long sea cucumber</name>
    <name type="synonym">Mertensiothuria leucospilota</name>
    <dbReference type="NCBI Taxonomy" id="206669"/>
    <lineage>
        <taxon>Eukaryota</taxon>
        <taxon>Metazoa</taxon>
        <taxon>Echinodermata</taxon>
        <taxon>Eleutherozoa</taxon>
        <taxon>Echinozoa</taxon>
        <taxon>Holothuroidea</taxon>
        <taxon>Aspidochirotacea</taxon>
        <taxon>Aspidochirotida</taxon>
        <taxon>Holothuriidae</taxon>
        <taxon>Holothuria</taxon>
    </lineage>
</organism>
<evidence type="ECO:0000313" key="8">
    <source>
        <dbReference type="Proteomes" id="UP001152320"/>
    </source>
</evidence>
<dbReference type="GO" id="GO:0005739">
    <property type="term" value="C:mitochondrion"/>
    <property type="evidence" value="ECO:0007669"/>
    <property type="project" value="TreeGrafter"/>
</dbReference>
<keyword evidence="2" id="KW-0808">Transferase</keyword>
<sequence length="398" mass="45006">MHASVKAKLLVRCMRRCHCAVSLTGPKNVYYYLLLSRGKVLPKPRNFTASVIGSSYVGYHSHSFVVPRLWLFRSLGRDHGAFSIPIRGLHSSFHVQKPQDETVMNVFNRKAKCRQRDRAAMADDVEVYDYLKDEVAYRLVDRLRDITRTFPVAADIGCGRGHIAKHLNDELVGKLYQCEMSSKMLSQAPTLEDIPVLKIQADEEQLPFESDFFDIVLSSLSLHWINDLPSTLRQIHNCLKKDGPFIGAMFGGDTLFELRCSLQLAEIEREGGFAPRISPFTDVRDLGNLLNRAGFNMLTVDVEEIVVNFPTMFELMTDLKGMAENNAAWSCKPLHRDTLMAASTIYKEMYGHEDGTVPATFQILFMIGWKPDKSQAKPAKRGSADLSFGELDKLNHQK</sequence>
<dbReference type="PANTHER" id="PTHR13090:SF1">
    <property type="entry name" value="ARGININE-HYDROXYLASE NDUFAF5, MITOCHONDRIAL"/>
    <property type="match status" value="1"/>
</dbReference>
<dbReference type="Gene3D" id="3.40.50.150">
    <property type="entry name" value="Vaccinia Virus protein VP39"/>
    <property type="match status" value="1"/>
</dbReference>
<dbReference type="AlphaFoldDB" id="A0A9Q1CK77"/>
<protein>
    <recommendedName>
        <fullName evidence="3">Arginine-hydroxylase NDUFAF5, mitochondrial</fullName>
    </recommendedName>
    <alternativeName>
        <fullName evidence="4">NADH dehydrogenase [ubiquinone] 1 alpha subcomplex assembly factor 5</fullName>
    </alternativeName>
    <alternativeName>
        <fullName evidence="5">Putative methyltransferase NDUFAF5</fullName>
    </alternativeName>
</protein>